<evidence type="ECO:0000313" key="13">
    <source>
        <dbReference type="EMBL" id="GAK29996.1"/>
    </source>
</evidence>
<evidence type="ECO:0000256" key="5">
    <source>
        <dbReference type="ARBA" id="ARBA00022727"/>
    </source>
</evidence>
<dbReference type="InterPro" id="IPR018094">
    <property type="entry name" value="Thymidylate_kinase"/>
</dbReference>
<evidence type="ECO:0000256" key="4">
    <source>
        <dbReference type="ARBA" id="ARBA00022679"/>
    </source>
</evidence>
<evidence type="ECO:0000256" key="3">
    <source>
        <dbReference type="ARBA" id="ARBA00017144"/>
    </source>
</evidence>
<evidence type="ECO:0000256" key="8">
    <source>
        <dbReference type="ARBA" id="ARBA00022840"/>
    </source>
</evidence>
<dbReference type="PROSITE" id="PS01331">
    <property type="entry name" value="THYMIDYLATE_KINASE"/>
    <property type="match status" value="1"/>
</dbReference>
<dbReference type="FunFam" id="3.40.50.300:FF:000225">
    <property type="entry name" value="Thymidylate kinase"/>
    <property type="match status" value="1"/>
</dbReference>
<dbReference type="InterPro" id="IPR027417">
    <property type="entry name" value="P-loop_NTPase"/>
</dbReference>
<dbReference type="eggNOG" id="COG0125">
    <property type="taxonomic scope" value="Bacteria"/>
</dbReference>
<dbReference type="Pfam" id="PF02223">
    <property type="entry name" value="Thymidylate_kin"/>
    <property type="match status" value="1"/>
</dbReference>
<dbReference type="Gene3D" id="3.40.50.300">
    <property type="entry name" value="P-loop containing nucleotide triphosphate hydrolases"/>
    <property type="match status" value="1"/>
</dbReference>
<comment type="catalytic activity">
    <reaction evidence="9 11">
        <text>dTMP + ATP = dTDP + ADP</text>
        <dbReference type="Rhea" id="RHEA:13517"/>
        <dbReference type="ChEBI" id="CHEBI:30616"/>
        <dbReference type="ChEBI" id="CHEBI:58369"/>
        <dbReference type="ChEBI" id="CHEBI:63528"/>
        <dbReference type="ChEBI" id="CHEBI:456216"/>
        <dbReference type="EC" id="2.7.4.9"/>
    </reaction>
</comment>
<organism evidence="13 14">
    <name type="scientific">Weissella oryzae (strain DSM 25784 / JCM 18191 / LMG 30913 / SG25)</name>
    <dbReference type="NCBI Taxonomy" id="1329250"/>
    <lineage>
        <taxon>Bacteria</taxon>
        <taxon>Bacillati</taxon>
        <taxon>Bacillota</taxon>
        <taxon>Bacilli</taxon>
        <taxon>Lactobacillales</taxon>
        <taxon>Lactobacillaceae</taxon>
        <taxon>Weissella</taxon>
    </lineage>
</organism>
<evidence type="ECO:0000256" key="10">
    <source>
        <dbReference type="ARBA" id="ARBA00057735"/>
    </source>
</evidence>
<dbReference type="EC" id="2.7.4.9" evidence="2 11"/>
<keyword evidence="14" id="KW-1185">Reference proteome</keyword>
<dbReference type="HAMAP" id="MF_00165">
    <property type="entry name" value="Thymidylate_kinase"/>
    <property type="match status" value="1"/>
</dbReference>
<keyword evidence="8 11" id="KW-0067">ATP-binding</keyword>
<protein>
    <recommendedName>
        <fullName evidence="3 11">Thymidylate kinase</fullName>
        <ecNumber evidence="2 11">2.7.4.9</ecNumber>
    </recommendedName>
    <alternativeName>
        <fullName evidence="11">dTMP kinase</fullName>
    </alternativeName>
</protein>
<dbReference type="OrthoDB" id="9774907at2"/>
<dbReference type="Proteomes" id="UP000030643">
    <property type="component" value="Unassembled WGS sequence"/>
</dbReference>
<sequence>MQKKGIFISFEGPEGAGKTSVLKAILPRLQPYLQEQLVLTREPGGKENAIAERIRDVVLDPAYIGMMDPWTEALLYAASRRQHVESTIKPALAAGKVVISDRYVDSSIAYQGGGRGLGIDNIAKINDYAIQGLYPDRTIYLDLDPQVGLDRIMTHRKNEINRLDLDGIDFHRRVSAAYHELAAQQPNRFVMIDASQPLEQVINDVWLTLVDVLDLPESEENL</sequence>
<accession>A0A069CY30</accession>
<dbReference type="EMBL" id="DF820484">
    <property type="protein sequence ID" value="GAK29996.1"/>
    <property type="molecule type" value="Genomic_DNA"/>
</dbReference>
<dbReference type="PANTHER" id="PTHR10344">
    <property type="entry name" value="THYMIDYLATE KINASE"/>
    <property type="match status" value="1"/>
</dbReference>
<dbReference type="GO" id="GO:0004798">
    <property type="term" value="F:dTMP kinase activity"/>
    <property type="evidence" value="ECO:0007669"/>
    <property type="project" value="UniProtKB-UniRule"/>
</dbReference>
<keyword evidence="4 11" id="KW-0808">Transferase</keyword>
<feature type="binding site" evidence="11">
    <location>
        <begin position="12"/>
        <end position="19"/>
    </location>
    <ligand>
        <name>ATP</name>
        <dbReference type="ChEBI" id="CHEBI:30616"/>
    </ligand>
</feature>
<name>A0A069CY30_WEIOS</name>
<dbReference type="STRING" id="1329250.WOSG25_010830"/>
<comment type="similarity">
    <text evidence="1 11">Belongs to the thymidylate kinase family.</text>
</comment>
<dbReference type="PANTHER" id="PTHR10344:SF4">
    <property type="entry name" value="UMP-CMP KINASE 2, MITOCHONDRIAL"/>
    <property type="match status" value="1"/>
</dbReference>
<evidence type="ECO:0000256" key="9">
    <source>
        <dbReference type="ARBA" id="ARBA00048743"/>
    </source>
</evidence>
<dbReference type="GO" id="GO:0006233">
    <property type="term" value="P:dTDP biosynthetic process"/>
    <property type="evidence" value="ECO:0007669"/>
    <property type="project" value="InterPro"/>
</dbReference>
<dbReference type="GO" id="GO:0006235">
    <property type="term" value="P:dTTP biosynthetic process"/>
    <property type="evidence" value="ECO:0007669"/>
    <property type="project" value="UniProtKB-UniRule"/>
</dbReference>
<evidence type="ECO:0000256" key="2">
    <source>
        <dbReference type="ARBA" id="ARBA00012980"/>
    </source>
</evidence>
<evidence type="ECO:0000313" key="14">
    <source>
        <dbReference type="Proteomes" id="UP000030643"/>
    </source>
</evidence>
<dbReference type="InterPro" id="IPR018095">
    <property type="entry name" value="Thymidylate_kin_CS"/>
</dbReference>
<dbReference type="GO" id="GO:0005524">
    <property type="term" value="F:ATP binding"/>
    <property type="evidence" value="ECO:0007669"/>
    <property type="project" value="UniProtKB-UniRule"/>
</dbReference>
<dbReference type="AlphaFoldDB" id="A0A069CY30"/>
<feature type="domain" description="Thymidylate kinase-like" evidence="12">
    <location>
        <begin position="10"/>
        <end position="204"/>
    </location>
</feature>
<dbReference type="SUPFAM" id="SSF52540">
    <property type="entry name" value="P-loop containing nucleoside triphosphate hydrolases"/>
    <property type="match status" value="1"/>
</dbReference>
<dbReference type="InterPro" id="IPR039430">
    <property type="entry name" value="Thymidylate_kin-like_dom"/>
</dbReference>
<evidence type="ECO:0000256" key="7">
    <source>
        <dbReference type="ARBA" id="ARBA00022777"/>
    </source>
</evidence>
<evidence type="ECO:0000256" key="6">
    <source>
        <dbReference type="ARBA" id="ARBA00022741"/>
    </source>
</evidence>
<proteinExistence type="inferred from homology"/>
<dbReference type="CDD" id="cd01672">
    <property type="entry name" value="TMPK"/>
    <property type="match status" value="1"/>
</dbReference>
<evidence type="ECO:0000259" key="12">
    <source>
        <dbReference type="Pfam" id="PF02223"/>
    </source>
</evidence>
<keyword evidence="6 11" id="KW-0547">Nucleotide-binding</keyword>
<evidence type="ECO:0000256" key="1">
    <source>
        <dbReference type="ARBA" id="ARBA00009776"/>
    </source>
</evidence>
<dbReference type="GO" id="GO:0005829">
    <property type="term" value="C:cytosol"/>
    <property type="evidence" value="ECO:0007669"/>
    <property type="project" value="TreeGrafter"/>
</dbReference>
<reference evidence="14" key="1">
    <citation type="journal article" date="2014" name="Genome Announc.">
        <title>Draft genome sequence of Weissella oryzae SG25T, isolated from fermented rice grains.</title>
        <authorList>
            <person name="Tanizawa Y."/>
            <person name="Fujisawa T."/>
            <person name="Mochizuki T."/>
            <person name="Kaminuma E."/>
            <person name="Suzuki Y."/>
            <person name="Nakamura Y."/>
            <person name="Tohno M."/>
        </authorList>
    </citation>
    <scope>NUCLEOTIDE SEQUENCE [LARGE SCALE GENOMIC DNA]</scope>
    <source>
        <strain evidence="14">DSM 25784 / JCM 18191 / LMG 30913 / SG25</strain>
    </source>
</reference>
<dbReference type="GO" id="GO:0006227">
    <property type="term" value="P:dUDP biosynthetic process"/>
    <property type="evidence" value="ECO:0007669"/>
    <property type="project" value="TreeGrafter"/>
</dbReference>
<evidence type="ECO:0000256" key="11">
    <source>
        <dbReference type="HAMAP-Rule" id="MF_00165"/>
    </source>
</evidence>
<comment type="function">
    <text evidence="10 11">Phosphorylation of dTMP to form dTDP in both de novo and salvage pathways of dTTP synthesis.</text>
</comment>
<gene>
    <name evidence="11 13" type="primary">tmk</name>
    <name evidence="13" type="ORF">WOSG25_010830</name>
</gene>
<keyword evidence="7 11" id="KW-0418">Kinase</keyword>
<keyword evidence="5 11" id="KW-0545">Nucleotide biosynthesis</keyword>
<dbReference type="NCBIfam" id="TIGR00041">
    <property type="entry name" value="DTMP_kinase"/>
    <property type="match status" value="1"/>
</dbReference>
<dbReference type="RefSeq" id="WP_027698141.1">
    <property type="nucleotide sequence ID" value="NZ_DF820484.1"/>
</dbReference>